<sequence>MRLLIVEDDADLAHAMVSAFAKRDVRCDLARTAGDAELLIQTINYAAIVLDLGLPDENGLALLRRLRAYKRMEPILVLTARGEGEMRVQGLDSGADDYIVKPFLFPELHARICAVLRRQGGYVEHLLAVGDLSLDTRTREVRVGGEPADFSEREAELLELLMRRSGHVLSKRVIEDQLFGSGDMLGSNAVEVYIHRIRRKLDSVAAQVRLKTVRGIGYILLNS</sequence>
<dbReference type="GO" id="GO:0000976">
    <property type="term" value="F:transcription cis-regulatory region binding"/>
    <property type="evidence" value="ECO:0007669"/>
    <property type="project" value="TreeGrafter"/>
</dbReference>
<feature type="domain" description="Response regulatory" evidence="4">
    <location>
        <begin position="2"/>
        <end position="116"/>
    </location>
</feature>
<keyword evidence="7" id="KW-1185">Reference proteome</keyword>
<evidence type="ECO:0000313" key="7">
    <source>
        <dbReference type="Proteomes" id="UP000564677"/>
    </source>
</evidence>
<dbReference type="CDD" id="cd00383">
    <property type="entry name" value="trans_reg_C"/>
    <property type="match status" value="1"/>
</dbReference>
<dbReference type="SUPFAM" id="SSF52172">
    <property type="entry name" value="CheY-like"/>
    <property type="match status" value="1"/>
</dbReference>
<keyword evidence="2" id="KW-0597">Phosphoprotein</keyword>
<dbReference type="Proteomes" id="UP000564677">
    <property type="component" value="Unassembled WGS sequence"/>
</dbReference>
<dbReference type="GO" id="GO:0000156">
    <property type="term" value="F:phosphorelay response regulator activity"/>
    <property type="evidence" value="ECO:0007669"/>
    <property type="project" value="TreeGrafter"/>
</dbReference>
<evidence type="ECO:0000256" key="3">
    <source>
        <dbReference type="PROSITE-ProRule" id="PRU01091"/>
    </source>
</evidence>
<feature type="domain" description="OmpR/PhoB-type" evidence="5">
    <location>
        <begin position="124"/>
        <end position="222"/>
    </location>
</feature>
<dbReference type="InterPro" id="IPR011006">
    <property type="entry name" value="CheY-like_superfamily"/>
</dbReference>
<name>A0A7X5UXL8_9SPHN</name>
<feature type="DNA-binding region" description="OmpR/PhoB-type" evidence="3">
    <location>
        <begin position="124"/>
        <end position="222"/>
    </location>
</feature>
<comment type="caution">
    <text evidence="6">The sequence shown here is derived from an EMBL/GenBank/DDBJ whole genome shotgun (WGS) entry which is preliminary data.</text>
</comment>
<proteinExistence type="predicted"/>
<reference evidence="6 7" key="1">
    <citation type="submission" date="2020-03" db="EMBL/GenBank/DDBJ databases">
        <title>Genomic Encyclopedia of Type Strains, Phase IV (KMG-IV): sequencing the most valuable type-strain genomes for metagenomic binning, comparative biology and taxonomic classification.</title>
        <authorList>
            <person name="Goeker M."/>
        </authorList>
    </citation>
    <scope>NUCLEOTIDE SEQUENCE [LARGE SCALE GENOMIC DNA]</scope>
    <source>
        <strain evidence="6 7">DSM 4733</strain>
    </source>
</reference>
<dbReference type="Pfam" id="PF00486">
    <property type="entry name" value="Trans_reg_C"/>
    <property type="match status" value="1"/>
</dbReference>
<dbReference type="Pfam" id="PF00072">
    <property type="entry name" value="Response_reg"/>
    <property type="match status" value="1"/>
</dbReference>
<dbReference type="PROSITE" id="PS50110">
    <property type="entry name" value="RESPONSE_REGULATORY"/>
    <property type="match status" value="1"/>
</dbReference>
<dbReference type="GO" id="GO:0006355">
    <property type="term" value="P:regulation of DNA-templated transcription"/>
    <property type="evidence" value="ECO:0007669"/>
    <property type="project" value="InterPro"/>
</dbReference>
<keyword evidence="1 3" id="KW-0238">DNA-binding</keyword>
<dbReference type="Gene3D" id="1.10.10.10">
    <property type="entry name" value="Winged helix-like DNA-binding domain superfamily/Winged helix DNA-binding domain"/>
    <property type="match status" value="1"/>
</dbReference>
<dbReference type="InterPro" id="IPR036388">
    <property type="entry name" value="WH-like_DNA-bd_sf"/>
</dbReference>
<accession>A0A7X5UXL8</accession>
<evidence type="ECO:0000256" key="1">
    <source>
        <dbReference type="ARBA" id="ARBA00023125"/>
    </source>
</evidence>
<evidence type="ECO:0000256" key="2">
    <source>
        <dbReference type="PROSITE-ProRule" id="PRU00169"/>
    </source>
</evidence>
<gene>
    <name evidence="6" type="ORF">FHR20_000984</name>
</gene>
<dbReference type="GO" id="GO:0032993">
    <property type="term" value="C:protein-DNA complex"/>
    <property type="evidence" value="ECO:0007669"/>
    <property type="project" value="TreeGrafter"/>
</dbReference>
<dbReference type="PANTHER" id="PTHR48111">
    <property type="entry name" value="REGULATOR OF RPOS"/>
    <property type="match status" value="1"/>
</dbReference>
<dbReference type="SMART" id="SM00448">
    <property type="entry name" value="REC"/>
    <property type="match status" value="1"/>
</dbReference>
<organism evidence="6 7">
    <name type="scientific">Sphingomonas leidyi</name>
    <dbReference type="NCBI Taxonomy" id="68569"/>
    <lineage>
        <taxon>Bacteria</taxon>
        <taxon>Pseudomonadati</taxon>
        <taxon>Pseudomonadota</taxon>
        <taxon>Alphaproteobacteria</taxon>
        <taxon>Sphingomonadales</taxon>
        <taxon>Sphingomonadaceae</taxon>
        <taxon>Sphingomonas</taxon>
    </lineage>
</organism>
<dbReference type="GO" id="GO:0005829">
    <property type="term" value="C:cytosol"/>
    <property type="evidence" value="ECO:0007669"/>
    <property type="project" value="TreeGrafter"/>
</dbReference>
<dbReference type="AlphaFoldDB" id="A0A7X5UXL8"/>
<dbReference type="Gene3D" id="6.10.250.690">
    <property type="match status" value="1"/>
</dbReference>
<dbReference type="Gene3D" id="3.40.50.2300">
    <property type="match status" value="1"/>
</dbReference>
<dbReference type="RefSeq" id="WP_167298464.1">
    <property type="nucleotide sequence ID" value="NZ_CP170557.1"/>
</dbReference>
<evidence type="ECO:0000259" key="5">
    <source>
        <dbReference type="PROSITE" id="PS51755"/>
    </source>
</evidence>
<evidence type="ECO:0000313" key="6">
    <source>
        <dbReference type="EMBL" id="NIJ64053.1"/>
    </source>
</evidence>
<dbReference type="PANTHER" id="PTHR48111:SF36">
    <property type="entry name" value="TRANSCRIPTIONAL REGULATORY PROTEIN CUTR"/>
    <property type="match status" value="1"/>
</dbReference>
<evidence type="ECO:0000259" key="4">
    <source>
        <dbReference type="PROSITE" id="PS50110"/>
    </source>
</evidence>
<dbReference type="EMBL" id="JAASQV010000001">
    <property type="protein sequence ID" value="NIJ64053.1"/>
    <property type="molecule type" value="Genomic_DNA"/>
</dbReference>
<protein>
    <submittedName>
        <fullName evidence="6">Two-component system response regulator TctD</fullName>
    </submittedName>
</protein>
<dbReference type="InterPro" id="IPR039420">
    <property type="entry name" value="WalR-like"/>
</dbReference>
<dbReference type="SMART" id="SM00862">
    <property type="entry name" value="Trans_reg_C"/>
    <property type="match status" value="1"/>
</dbReference>
<dbReference type="InterPro" id="IPR001789">
    <property type="entry name" value="Sig_transdc_resp-reg_receiver"/>
</dbReference>
<feature type="modified residue" description="4-aspartylphosphate" evidence="2">
    <location>
        <position position="51"/>
    </location>
</feature>
<dbReference type="PROSITE" id="PS51755">
    <property type="entry name" value="OMPR_PHOB"/>
    <property type="match status" value="1"/>
</dbReference>
<dbReference type="InterPro" id="IPR001867">
    <property type="entry name" value="OmpR/PhoB-type_DNA-bd"/>
</dbReference>